<proteinExistence type="inferred from homology"/>
<feature type="domain" description="Glycosyl transferase family 51" evidence="17">
    <location>
        <begin position="173"/>
        <end position="343"/>
    </location>
</feature>
<feature type="region of interest" description="Disordered" evidence="14">
    <location>
        <begin position="705"/>
        <end position="736"/>
    </location>
</feature>
<organism evidence="18 19">
    <name type="scientific">Streptomyces alboflavus</name>
    <dbReference type="NCBI Taxonomy" id="67267"/>
    <lineage>
        <taxon>Bacteria</taxon>
        <taxon>Bacillati</taxon>
        <taxon>Actinomycetota</taxon>
        <taxon>Actinomycetes</taxon>
        <taxon>Kitasatosporales</taxon>
        <taxon>Streptomycetaceae</taxon>
        <taxon>Streptomyces</taxon>
    </lineage>
</organism>
<keyword evidence="15" id="KW-0812">Transmembrane</keyword>
<dbReference type="Pfam" id="PF00905">
    <property type="entry name" value="Transpeptidase"/>
    <property type="match status" value="1"/>
</dbReference>
<dbReference type="PANTHER" id="PTHR32282">
    <property type="entry name" value="BINDING PROTEIN TRANSPEPTIDASE, PUTATIVE-RELATED"/>
    <property type="match status" value="1"/>
</dbReference>
<dbReference type="InterPro" id="IPR023346">
    <property type="entry name" value="Lysozyme-like_dom_sf"/>
</dbReference>
<dbReference type="InterPro" id="IPR036950">
    <property type="entry name" value="PBP_transglycosylase"/>
</dbReference>
<accession>A0A1Z1WI82</accession>
<dbReference type="SUPFAM" id="SSF56601">
    <property type="entry name" value="beta-lactamase/transpeptidase-like"/>
    <property type="match status" value="1"/>
</dbReference>
<keyword evidence="5" id="KW-0328">Glycosyltransferase</keyword>
<dbReference type="InterPro" id="IPR012338">
    <property type="entry name" value="Beta-lactam/transpept-like"/>
</dbReference>
<evidence type="ECO:0000256" key="7">
    <source>
        <dbReference type="ARBA" id="ARBA00022801"/>
    </source>
</evidence>
<dbReference type="GO" id="GO:0071555">
    <property type="term" value="P:cell wall organization"/>
    <property type="evidence" value="ECO:0007669"/>
    <property type="project" value="UniProtKB-KW"/>
</dbReference>
<keyword evidence="11" id="KW-0961">Cell wall biogenesis/degradation</keyword>
<feature type="domain" description="Penicillin-binding protein transpeptidase" evidence="16">
    <location>
        <begin position="449"/>
        <end position="698"/>
    </location>
</feature>
<dbReference type="GO" id="GO:0009252">
    <property type="term" value="P:peptidoglycan biosynthetic process"/>
    <property type="evidence" value="ECO:0007669"/>
    <property type="project" value="UniProtKB-KW"/>
</dbReference>
<dbReference type="GO" id="GO:0030288">
    <property type="term" value="C:outer membrane-bounded periplasmic space"/>
    <property type="evidence" value="ECO:0007669"/>
    <property type="project" value="TreeGrafter"/>
</dbReference>
<evidence type="ECO:0000256" key="15">
    <source>
        <dbReference type="SAM" id="Phobius"/>
    </source>
</evidence>
<keyword evidence="6" id="KW-0808">Transferase</keyword>
<keyword evidence="10" id="KW-0511">Multifunctional enzyme</keyword>
<evidence type="ECO:0000256" key="2">
    <source>
        <dbReference type="ARBA" id="ARBA00007739"/>
    </source>
</evidence>
<evidence type="ECO:0000256" key="12">
    <source>
        <dbReference type="ARBA" id="ARBA00034000"/>
    </source>
</evidence>
<comment type="catalytic activity">
    <reaction evidence="12">
        <text>Preferential cleavage: (Ac)2-L-Lys-D-Ala-|-D-Ala. Also transpeptidation of peptidyl-alanyl moieties that are N-acyl substituents of D-alanine.</text>
        <dbReference type="EC" id="3.4.16.4"/>
    </reaction>
</comment>
<feature type="region of interest" description="Disordered" evidence="14">
    <location>
        <begin position="664"/>
        <end position="685"/>
    </location>
</feature>
<comment type="catalytic activity">
    <reaction evidence="13">
        <text>[GlcNAc-(1-&gt;4)-Mur2Ac(oyl-L-Ala-gamma-D-Glu-L-Lys-D-Ala-D-Ala)](n)-di-trans,octa-cis-undecaprenyl diphosphate + beta-D-GlcNAc-(1-&gt;4)-Mur2Ac(oyl-L-Ala-gamma-D-Glu-L-Lys-D-Ala-D-Ala)-di-trans,octa-cis-undecaprenyl diphosphate = [GlcNAc-(1-&gt;4)-Mur2Ac(oyl-L-Ala-gamma-D-Glu-L-Lys-D-Ala-D-Ala)](n+1)-di-trans,octa-cis-undecaprenyl diphosphate + di-trans,octa-cis-undecaprenyl diphosphate + H(+)</text>
        <dbReference type="Rhea" id="RHEA:23708"/>
        <dbReference type="Rhea" id="RHEA-COMP:9602"/>
        <dbReference type="Rhea" id="RHEA-COMP:9603"/>
        <dbReference type="ChEBI" id="CHEBI:15378"/>
        <dbReference type="ChEBI" id="CHEBI:58405"/>
        <dbReference type="ChEBI" id="CHEBI:60033"/>
        <dbReference type="ChEBI" id="CHEBI:78435"/>
        <dbReference type="EC" id="2.4.99.28"/>
    </reaction>
</comment>
<dbReference type="InterPro" id="IPR001460">
    <property type="entry name" value="PCN-bd_Tpept"/>
</dbReference>
<evidence type="ECO:0000256" key="3">
    <source>
        <dbReference type="ARBA" id="ARBA00022645"/>
    </source>
</evidence>
<evidence type="ECO:0000256" key="9">
    <source>
        <dbReference type="ARBA" id="ARBA00022984"/>
    </source>
</evidence>
<keyword evidence="7" id="KW-0378">Hydrolase</keyword>
<evidence type="ECO:0000313" key="19">
    <source>
        <dbReference type="Proteomes" id="UP000195880"/>
    </source>
</evidence>
<feature type="region of interest" description="Disordered" evidence="14">
    <location>
        <begin position="757"/>
        <end position="856"/>
    </location>
</feature>
<name>A0A1Z1WI82_9ACTN</name>
<evidence type="ECO:0000259" key="16">
    <source>
        <dbReference type="Pfam" id="PF00905"/>
    </source>
</evidence>
<comment type="similarity">
    <text evidence="1">In the C-terminal section; belongs to the transpeptidase family.</text>
</comment>
<keyword evidence="9" id="KW-0573">Peptidoglycan synthesis</keyword>
<dbReference type="EMBL" id="CP021748">
    <property type="protein sequence ID" value="ARX86157.1"/>
    <property type="molecule type" value="Genomic_DNA"/>
</dbReference>
<dbReference type="Proteomes" id="UP000195880">
    <property type="component" value="Chromosome"/>
</dbReference>
<dbReference type="GO" id="GO:0008658">
    <property type="term" value="F:penicillin binding"/>
    <property type="evidence" value="ECO:0007669"/>
    <property type="project" value="InterPro"/>
</dbReference>
<reference evidence="18 19" key="1">
    <citation type="submission" date="2017-05" db="EMBL/GenBank/DDBJ databases">
        <title>Streptomyces alboflavus Genome sequencing and assembly.</title>
        <authorList>
            <person name="Wang Y."/>
            <person name="Du B."/>
            <person name="Ding Y."/>
            <person name="Liu H."/>
            <person name="Hou Q."/>
            <person name="Liu K."/>
            <person name="Wang C."/>
            <person name="Yao L."/>
        </authorList>
    </citation>
    <scope>NUCLEOTIDE SEQUENCE [LARGE SCALE GENOMIC DNA]</scope>
    <source>
        <strain evidence="18 19">MDJK44</strain>
    </source>
</reference>
<dbReference type="GO" id="GO:0008955">
    <property type="term" value="F:peptidoglycan glycosyltransferase activity"/>
    <property type="evidence" value="ECO:0007669"/>
    <property type="project" value="UniProtKB-EC"/>
</dbReference>
<feature type="compositionally biased region" description="Basic and acidic residues" evidence="14">
    <location>
        <begin position="8"/>
        <end position="25"/>
    </location>
</feature>
<dbReference type="FunFam" id="1.10.3810.10:FF:000001">
    <property type="entry name" value="Penicillin-binding protein 1A"/>
    <property type="match status" value="1"/>
</dbReference>
<dbReference type="Gene3D" id="1.10.3810.10">
    <property type="entry name" value="Biosynthetic peptidoglycan transglycosylase-like"/>
    <property type="match status" value="1"/>
</dbReference>
<dbReference type="GO" id="GO:0006508">
    <property type="term" value="P:proteolysis"/>
    <property type="evidence" value="ECO:0007669"/>
    <property type="project" value="UniProtKB-KW"/>
</dbReference>
<dbReference type="SUPFAM" id="SSF53955">
    <property type="entry name" value="Lysozyme-like"/>
    <property type="match status" value="1"/>
</dbReference>
<sequence length="856" mass="91665">MSAGMRRHGPEHDAHTRYEDDETKRSATVMGRAEERKARQRGARRAARPRPSDGAPATGSPSVGSPAGSGPGADPAGEDTSREGIPGAGGGEGGGRRAARRARPAKPKKTGIRRFFTWKKLLGALFSFILLLMLGFVVLYLVVDIPKGNAAARLQSNVYKYSDGTLLARDGDGDVNREIIDLDKIPKPVQRTFVAAENKSFYKDSGVDLKGTARGVLNTLAGKGKQGGSTITQQYVKNYYLTQDQTVSRKLKELVISLKVDREKSKDDILAGYLNTVYYGRGAYGIQAAAQAYYGVDAEKLNVAQGAYLAALLQAPSSYDWATATPTGKKLVRERWDYVLNNMVEQGWLDSAERDRLKFPKPHEPKPDPEMKGQTGYLVRAANEAIEAQLVKEGYTKSEAEAQLKAGGYTITLNIDPKKQRQLEKAVDNKLNDKLEPGKNKADARVQAGAVSVDPKTGGIVAMYGGRDYLKHFTNNATRADYQPASTFKPLILAAALEQGAKTQEGKPITADTIYSGRSKRPVKGSDIGFAPPNEDGRSYGPVTVQTAMNKSINSVFAQMGVDVDMDEVLKTAGKLGMDVKGLPAVPAQTLGSMGASPLEMAAVYATLDNHGKQVTPQLVKSVEHKDRSVDLPDAIGDEVISRGAADSVTSVLTGVVDDGTARASVRDASNRKGQSVAGKTGTSDDNKSAWFVGYTPKLVTSVGLFGEQPKDDGKFKRGDQVSMRGAGGKPRIDGGSFPAEVWAAYTFNATGSRTKFNLKTDMGSGVEAPPEPTTQAPRTPTAPPTETDDEDKDKPTTQPPSTKPPSTKPPTTPSTKPPTTPTTPTNPPTTPTTPPPTWGIPDDPDDRADRSDRAD</sequence>
<protein>
    <submittedName>
        <fullName evidence="18">Penicillin-binding protein</fullName>
    </submittedName>
</protein>
<feature type="compositionally biased region" description="Basic and acidic residues" evidence="14">
    <location>
        <begin position="709"/>
        <end position="720"/>
    </location>
</feature>
<feature type="compositionally biased region" description="Basic residues" evidence="14">
    <location>
        <begin position="38"/>
        <end position="48"/>
    </location>
</feature>
<keyword evidence="15" id="KW-1133">Transmembrane helix</keyword>
<dbReference type="PANTHER" id="PTHR32282:SF34">
    <property type="entry name" value="PENICILLIN-BINDING PROTEIN 1A"/>
    <property type="match status" value="1"/>
</dbReference>
<feature type="compositionally biased region" description="Pro residues" evidence="14">
    <location>
        <begin position="798"/>
        <end position="839"/>
    </location>
</feature>
<evidence type="ECO:0000256" key="6">
    <source>
        <dbReference type="ARBA" id="ARBA00022679"/>
    </source>
</evidence>
<evidence type="ECO:0000313" key="18">
    <source>
        <dbReference type="EMBL" id="ARX86157.1"/>
    </source>
</evidence>
<dbReference type="Pfam" id="PF00912">
    <property type="entry name" value="Transgly"/>
    <property type="match status" value="1"/>
</dbReference>
<dbReference type="InterPro" id="IPR001264">
    <property type="entry name" value="Glyco_trans_51"/>
</dbReference>
<comment type="similarity">
    <text evidence="2">In the N-terminal section; belongs to the glycosyltransferase 51 family.</text>
</comment>
<evidence type="ECO:0000256" key="1">
    <source>
        <dbReference type="ARBA" id="ARBA00007090"/>
    </source>
</evidence>
<dbReference type="InterPro" id="IPR050396">
    <property type="entry name" value="Glycosyltr_51/Transpeptidase"/>
</dbReference>
<dbReference type="KEGG" id="salf:SMD44_05626"/>
<evidence type="ECO:0000256" key="4">
    <source>
        <dbReference type="ARBA" id="ARBA00022670"/>
    </source>
</evidence>
<keyword evidence="4" id="KW-0645">Protease</keyword>
<feature type="transmembrane region" description="Helical" evidence="15">
    <location>
        <begin position="121"/>
        <end position="143"/>
    </location>
</feature>
<evidence type="ECO:0000256" key="13">
    <source>
        <dbReference type="ARBA" id="ARBA00049902"/>
    </source>
</evidence>
<keyword evidence="15" id="KW-0472">Membrane</keyword>
<evidence type="ECO:0000256" key="10">
    <source>
        <dbReference type="ARBA" id="ARBA00023268"/>
    </source>
</evidence>
<evidence type="ECO:0000256" key="8">
    <source>
        <dbReference type="ARBA" id="ARBA00022960"/>
    </source>
</evidence>
<dbReference type="GO" id="GO:0008360">
    <property type="term" value="P:regulation of cell shape"/>
    <property type="evidence" value="ECO:0007669"/>
    <property type="project" value="UniProtKB-KW"/>
</dbReference>
<evidence type="ECO:0000256" key="11">
    <source>
        <dbReference type="ARBA" id="ARBA00023316"/>
    </source>
</evidence>
<dbReference type="AlphaFoldDB" id="A0A1Z1WI82"/>
<evidence type="ECO:0000256" key="14">
    <source>
        <dbReference type="SAM" id="MobiDB-lite"/>
    </source>
</evidence>
<feature type="compositionally biased region" description="Basic residues" evidence="14">
    <location>
        <begin position="97"/>
        <end position="106"/>
    </location>
</feature>
<dbReference type="STRING" id="67267.GCA_000716675_07125"/>
<dbReference type="eggNOG" id="COG0744">
    <property type="taxonomic scope" value="Bacteria"/>
</dbReference>
<dbReference type="Gene3D" id="3.40.710.10">
    <property type="entry name" value="DD-peptidase/beta-lactamase superfamily"/>
    <property type="match status" value="1"/>
</dbReference>
<gene>
    <name evidence="18" type="ORF">SMD44_05626</name>
</gene>
<feature type="compositionally biased region" description="Low complexity" evidence="14">
    <location>
        <begin position="52"/>
        <end position="75"/>
    </location>
</feature>
<feature type="region of interest" description="Disordered" evidence="14">
    <location>
        <begin position="1"/>
        <end position="106"/>
    </location>
</feature>
<keyword evidence="19" id="KW-1185">Reference proteome</keyword>
<evidence type="ECO:0000256" key="5">
    <source>
        <dbReference type="ARBA" id="ARBA00022676"/>
    </source>
</evidence>
<evidence type="ECO:0000259" key="17">
    <source>
        <dbReference type="Pfam" id="PF00912"/>
    </source>
</evidence>
<dbReference type="GO" id="GO:0009002">
    <property type="term" value="F:serine-type D-Ala-D-Ala carboxypeptidase activity"/>
    <property type="evidence" value="ECO:0007669"/>
    <property type="project" value="UniProtKB-EC"/>
</dbReference>
<keyword evidence="8" id="KW-0133">Cell shape</keyword>
<keyword evidence="3" id="KW-0121">Carboxypeptidase</keyword>